<proteinExistence type="predicted"/>
<dbReference type="PATRIC" id="fig|1232189.3.peg.3012"/>
<dbReference type="Proteomes" id="UP000011944">
    <property type="component" value="Unassembled WGS sequence"/>
</dbReference>
<evidence type="ECO:0000313" key="2">
    <source>
        <dbReference type="Proteomes" id="UP000011944"/>
    </source>
</evidence>
<evidence type="ECO:0000313" key="1">
    <source>
        <dbReference type="EMBL" id="EKN40495.1"/>
    </source>
</evidence>
<name>M1ZV27_CLOBO</name>
<protein>
    <submittedName>
        <fullName evidence="1">Uncharacterized protein</fullName>
    </submittedName>
</protein>
<accession>M1ZV27</accession>
<gene>
    <name evidence="1" type="ORF">CFSAN001627_19203</name>
</gene>
<sequence>MLDERSNKLKAIMNNSVELEIYKSYKDMIEFYLKKSKEDISGIVGNVYVGSYYEEDFLEKIIDYYTNKELSFSKINVAFTKNEKNLFQTLLKRYIGECNVDIEKTTTMSAKKYMKQIFRQNENLKKRIKNDMLLKPIKELDDLEIKIDFSFKNGKWNYMQTISNNTNRASDWFTKIQFILDETNKEESKVHLLYKESDFLEDKGTFHLLEYLKNKYSTLEIHNIDKKTNVEKLCNYIETEAQVLENVV</sequence>
<dbReference type="AlphaFoldDB" id="M1ZV27"/>
<organism evidence="1 2">
    <name type="scientific">Clostridium botulinum CFSAN001627</name>
    <dbReference type="NCBI Taxonomy" id="1232189"/>
    <lineage>
        <taxon>Bacteria</taxon>
        <taxon>Bacillati</taxon>
        <taxon>Bacillota</taxon>
        <taxon>Clostridia</taxon>
        <taxon>Eubacteriales</taxon>
        <taxon>Clostridiaceae</taxon>
        <taxon>Clostridium</taxon>
    </lineage>
</organism>
<reference evidence="1 2" key="2">
    <citation type="submission" date="2013-03" db="EMBL/GenBank/DDBJ databases">
        <title>Diversity in Clostridium botulinum.</title>
        <authorList>
            <person name="Timme R.E."/>
            <person name="Allard M."/>
            <person name="Luo Y."/>
            <person name="Strain E."/>
            <person name="Gonzalez-Escalona N."/>
            <person name="Brown E."/>
        </authorList>
    </citation>
    <scope>NUCLEOTIDE SEQUENCE [LARGE SCALE GENOMIC DNA]</scope>
    <source>
        <strain evidence="1 2">CFSAN001627</strain>
    </source>
</reference>
<reference evidence="1 2" key="1">
    <citation type="submission" date="2012-10" db="EMBL/GenBank/DDBJ databases">
        <authorList>
            <person name="Strain E.A."/>
            <person name="Brown E."/>
            <person name="Allard M.W."/>
            <person name="Gonzalez-Escalona N."/>
            <person name="Timme R."/>
        </authorList>
    </citation>
    <scope>NUCLEOTIDE SEQUENCE [LARGE SCALE GENOMIC DNA]</scope>
    <source>
        <strain evidence="1 2">CFSAN001627</strain>
    </source>
</reference>
<comment type="caution">
    <text evidence="1">The sequence shown here is derived from an EMBL/GenBank/DDBJ whole genome shotgun (WGS) entry which is preliminary data.</text>
</comment>
<dbReference type="EMBL" id="AMXI01001181">
    <property type="protein sequence ID" value="EKN40495.1"/>
    <property type="molecule type" value="Genomic_DNA"/>
</dbReference>